<evidence type="ECO:0000256" key="2">
    <source>
        <dbReference type="ARBA" id="ARBA00009241"/>
    </source>
</evidence>
<dbReference type="Gene3D" id="3.20.20.10">
    <property type="entry name" value="Alanine racemase"/>
    <property type="match status" value="1"/>
</dbReference>
<protein>
    <submittedName>
        <fullName evidence="10">Proline synthase co-transcribed bacterial protein</fullName>
    </submittedName>
</protein>
<dbReference type="GO" id="GO:0016531">
    <property type="term" value="F:copper chaperone activity"/>
    <property type="evidence" value="ECO:0007669"/>
    <property type="project" value="InterPro"/>
</dbReference>
<evidence type="ECO:0000313" key="10">
    <source>
        <dbReference type="EMBL" id="KAA0200284.1"/>
    </source>
</evidence>
<dbReference type="SUPFAM" id="SSF51419">
    <property type="entry name" value="PLP-binding barrel"/>
    <property type="match status" value="1"/>
</dbReference>
<gene>
    <name evidence="10" type="ORF">FBUS_06089</name>
</gene>
<name>A0A8E0S923_9TREM</name>
<dbReference type="SUPFAM" id="SSF47072">
    <property type="entry name" value="Cysteine alpha-hairpin motif"/>
    <property type="match status" value="1"/>
</dbReference>
<evidence type="ECO:0000256" key="6">
    <source>
        <dbReference type="ARBA" id="ARBA00023128"/>
    </source>
</evidence>
<dbReference type="AlphaFoldDB" id="A0A8E0S923"/>
<dbReference type="GO" id="GO:0005507">
    <property type="term" value="F:copper ion binding"/>
    <property type="evidence" value="ECO:0007669"/>
    <property type="project" value="InterPro"/>
</dbReference>
<feature type="binding site" evidence="9">
    <location>
        <position position="125"/>
    </location>
    <ligand>
        <name>Cu cation</name>
        <dbReference type="ChEBI" id="CHEBI:23378"/>
    </ligand>
</feature>
<evidence type="ECO:0000256" key="8">
    <source>
        <dbReference type="ARBA" id="ARBA00023186"/>
    </source>
</evidence>
<keyword evidence="11" id="KW-1185">Reference proteome</keyword>
<evidence type="ECO:0000256" key="5">
    <source>
        <dbReference type="ARBA" id="ARBA00023008"/>
    </source>
</evidence>
<comment type="caution">
    <text evidence="10">The sequence shown here is derived from an EMBL/GenBank/DDBJ whole genome shotgun (WGS) entry which is preliminary data.</text>
</comment>
<evidence type="ECO:0000256" key="4">
    <source>
        <dbReference type="ARBA" id="ARBA00022898"/>
    </source>
</evidence>
<dbReference type="PROSITE" id="PS51808">
    <property type="entry name" value="CHCH"/>
    <property type="match status" value="1"/>
</dbReference>
<dbReference type="Gene3D" id="1.10.287.1130">
    <property type="entry name" value="CytochromE C oxidase copper chaperone"/>
    <property type="match status" value="1"/>
</dbReference>
<sequence>MVIEAYEAGQRFFGENKISALLEKSRNSLVMSSCPDIQWHFIGRMQSNKIKKLAAVNNLSMVETVDSANHADLLNCAWGLVHKPPLPVLIQVNTSAEPRELLTSTVPRPNAELPKDENGKPLKPCCACPDTRLARDQCIMMYGEDNCIDYIKAHKDCLRKLGFNI</sequence>
<reference evidence="10" key="1">
    <citation type="submission" date="2019-05" db="EMBL/GenBank/DDBJ databases">
        <title>Annotation for the trematode Fasciolopsis buski.</title>
        <authorList>
            <person name="Choi Y.-J."/>
        </authorList>
    </citation>
    <scope>NUCLEOTIDE SEQUENCE</scope>
    <source>
        <strain evidence="10">HT</strain>
        <tissue evidence="10">Whole worm</tissue>
    </source>
</reference>
<evidence type="ECO:0000256" key="3">
    <source>
        <dbReference type="ARBA" id="ARBA00022723"/>
    </source>
</evidence>
<dbReference type="OrthoDB" id="1915887at2759"/>
<keyword evidence="6" id="KW-0496">Mitochondrion</keyword>
<dbReference type="InterPro" id="IPR011078">
    <property type="entry name" value="PyrdxlP_homeostasis"/>
</dbReference>
<dbReference type="InterPro" id="IPR009069">
    <property type="entry name" value="Cys_alpha_HP_mot_SF"/>
</dbReference>
<dbReference type="PANTHER" id="PTHR10146:SF14">
    <property type="entry name" value="PYRIDOXAL PHOSPHATE HOMEOSTASIS PROTEIN"/>
    <property type="match status" value="1"/>
</dbReference>
<keyword evidence="4" id="KW-0663">Pyridoxal phosphate</keyword>
<evidence type="ECO:0000313" key="11">
    <source>
        <dbReference type="Proteomes" id="UP000728185"/>
    </source>
</evidence>
<dbReference type="GO" id="GO:0030170">
    <property type="term" value="F:pyridoxal phosphate binding"/>
    <property type="evidence" value="ECO:0007669"/>
    <property type="project" value="InterPro"/>
</dbReference>
<comment type="subcellular location">
    <subcellularLocation>
        <location evidence="1">Mitochondrion intermembrane space</location>
    </subcellularLocation>
</comment>
<keyword evidence="3 9" id="KW-0479">Metal-binding</keyword>
<evidence type="ECO:0000256" key="9">
    <source>
        <dbReference type="PIRSR" id="PIRSR607745-1"/>
    </source>
</evidence>
<evidence type="ECO:0000256" key="7">
    <source>
        <dbReference type="ARBA" id="ARBA00023157"/>
    </source>
</evidence>
<feature type="binding site" evidence="9">
    <location>
        <position position="126"/>
    </location>
    <ligand>
        <name>Cu cation</name>
        <dbReference type="ChEBI" id="CHEBI:23378"/>
    </ligand>
</feature>
<evidence type="ECO:0000256" key="1">
    <source>
        <dbReference type="ARBA" id="ARBA00004569"/>
    </source>
</evidence>
<keyword evidence="8" id="KW-0143">Chaperone</keyword>
<dbReference type="InterPro" id="IPR029066">
    <property type="entry name" value="PLP-binding_barrel"/>
</dbReference>
<dbReference type="PANTHER" id="PTHR10146">
    <property type="entry name" value="PROLINE SYNTHETASE CO-TRANSCRIBED BACTERIAL HOMOLOG PROTEIN"/>
    <property type="match status" value="1"/>
</dbReference>
<dbReference type="EMBL" id="LUCM01000631">
    <property type="protein sequence ID" value="KAA0200284.1"/>
    <property type="molecule type" value="Genomic_DNA"/>
</dbReference>
<keyword evidence="5 9" id="KW-0186">Copper</keyword>
<dbReference type="Proteomes" id="UP000728185">
    <property type="component" value="Unassembled WGS sequence"/>
</dbReference>
<comment type="similarity">
    <text evidence="2">Belongs to the COX17 family.</text>
</comment>
<organism evidence="10 11">
    <name type="scientific">Fasciolopsis buskii</name>
    <dbReference type="NCBI Taxonomy" id="27845"/>
    <lineage>
        <taxon>Eukaryota</taxon>
        <taxon>Metazoa</taxon>
        <taxon>Spiralia</taxon>
        <taxon>Lophotrochozoa</taxon>
        <taxon>Platyhelminthes</taxon>
        <taxon>Trematoda</taxon>
        <taxon>Digenea</taxon>
        <taxon>Plagiorchiida</taxon>
        <taxon>Echinostomata</taxon>
        <taxon>Echinostomatoidea</taxon>
        <taxon>Fasciolidae</taxon>
        <taxon>Fasciolopsis</taxon>
    </lineage>
</organism>
<dbReference type="Pfam" id="PF05051">
    <property type="entry name" value="COX17"/>
    <property type="match status" value="1"/>
</dbReference>
<accession>A0A8E0S923</accession>
<dbReference type="GO" id="GO:0005758">
    <property type="term" value="C:mitochondrial intermembrane space"/>
    <property type="evidence" value="ECO:0007669"/>
    <property type="project" value="UniProtKB-SubCell"/>
</dbReference>
<keyword evidence="7" id="KW-1015">Disulfide bond</keyword>
<proteinExistence type="inferred from homology"/>
<dbReference type="InterPro" id="IPR007745">
    <property type="entry name" value="Cyt_c_oxidase_Cu-chaperone"/>
</dbReference>